<organism evidence="5">
    <name type="scientific">Tanacetum cinerariifolium</name>
    <name type="common">Dalmatian daisy</name>
    <name type="synonym">Chrysanthemum cinerariifolium</name>
    <dbReference type="NCBI Taxonomy" id="118510"/>
    <lineage>
        <taxon>Eukaryota</taxon>
        <taxon>Viridiplantae</taxon>
        <taxon>Streptophyta</taxon>
        <taxon>Embryophyta</taxon>
        <taxon>Tracheophyta</taxon>
        <taxon>Spermatophyta</taxon>
        <taxon>Magnoliopsida</taxon>
        <taxon>eudicotyledons</taxon>
        <taxon>Gunneridae</taxon>
        <taxon>Pentapetalae</taxon>
        <taxon>asterids</taxon>
        <taxon>campanulids</taxon>
        <taxon>Asterales</taxon>
        <taxon>Asteraceae</taxon>
        <taxon>Asteroideae</taxon>
        <taxon>Anthemideae</taxon>
        <taxon>Anthemidinae</taxon>
        <taxon>Tanacetum</taxon>
    </lineage>
</organism>
<comment type="caution">
    <text evidence="5">The sequence shown here is derived from an EMBL/GenBank/DDBJ whole genome shotgun (WGS) entry which is preliminary data.</text>
</comment>
<feature type="region of interest" description="Disordered" evidence="1">
    <location>
        <begin position="1096"/>
        <end position="1115"/>
    </location>
</feature>
<feature type="compositionally biased region" description="Polar residues" evidence="1">
    <location>
        <begin position="519"/>
        <end position="536"/>
    </location>
</feature>
<dbReference type="InterPro" id="IPR012337">
    <property type="entry name" value="RNaseH-like_sf"/>
</dbReference>
<dbReference type="Pfam" id="PF25597">
    <property type="entry name" value="SH3_retrovirus"/>
    <property type="match status" value="1"/>
</dbReference>
<dbReference type="SUPFAM" id="SSF53098">
    <property type="entry name" value="Ribonuclease H-like"/>
    <property type="match status" value="1"/>
</dbReference>
<proteinExistence type="predicted"/>
<feature type="region of interest" description="Disordered" evidence="1">
    <location>
        <begin position="291"/>
        <end position="340"/>
    </location>
</feature>
<reference evidence="5" key="1">
    <citation type="journal article" date="2019" name="Sci. Rep.">
        <title>Draft genome of Tanacetum cinerariifolium, the natural source of mosquito coil.</title>
        <authorList>
            <person name="Yamashiro T."/>
            <person name="Shiraishi A."/>
            <person name="Satake H."/>
            <person name="Nakayama K."/>
        </authorList>
    </citation>
    <scope>NUCLEOTIDE SEQUENCE</scope>
</reference>
<sequence>MIYSGSAMKLLFILLHSPSTQLESYFTRSTSSLRRRKPYTVAYTLSEEDTNQSPPPIAPLEAPQMVSSVKLHILKKGENILWTMKMEQYLDHTDYALWEVILNGNDDLYNNLKVSEADIKGSYESSSNSQNVAFVSTKSTSSTNEPNAAYSVSTATGHNLEQIDQNDLEEIDLKWQVAMLSMRVKRFYKKTGRKLEFNGKEPVGFDKTKVECFNRHRIRYFAIGCRTARNPRNRGRDVGNAGYRVIDNGKRPAREEDEKALVVQDRLGTYDWSYQLKEEATNFNLMAFTSNPSSSSSLNSEVKDNKEKDKIRVKPDKIKSKREAWKSPESSPTKLKSRKHQISAVKGNEVTIVKALAVTDDISRFSWVFFLATKDETSKVLKQFITAIENQAEAVNIACYVLNRDLVTNHHNKTPYELLNGKSPSIDFMRPFGCPVTILNTLDTLDKFEGKADEGFLFGYSVNSKAFRLFNTKTKKVEENLHVRFPGNKPNVAGTGPNWLFDIDSLKKSMNYIPVSVENQTDKNAIPQDTNGNAGTQDKVDAGTEVSDQHYIVLPLWSSISSTYKSSDDKAEDDNPKDDTGLKTIVEPVNKEDQAYRDALDRLMRTFSAGEPSSPPPDALIPDDMLLHVAYDDSQIPNLKDIESSAFITPIPIHRVHIDHPKDKILGDPQSAVQTRGWQRKVLEHMLLQEEGIDSDEVFAPVARFEAIWIFLAFASFMGFIVYQMDVKSAFLYGTIEEQNRYRRGIIDKTLFIKKDKDDIMIVQDKYVAEILKIFDFSSVRTTSTPIETQKPLVKDEEATAVDIHLYRSMIGSLMYLTASRPDIMFAVCACSRFQITPKLSHLHAVKRIFRYLKGQPKLGLWYPKDSPFDLEAYSDSDYAGANLNRKSIIEGCQFLGWRLISWQCKKQTIVATSTTEVDLNYSIMADLAFAPQHNMVAYLKKTEGNAEFHQIVDFLTSSSIHHALTVSPTIYASNIEQFWNTANSQTINDEKQIHATVDGKIVRIIRGHTPGSDEVSMTLKELTDLCTTLSQKVLDLEKFKTAQAKEISSLKKRVTKLEQRQILRILGFHPFRADKGSGEKGGSTAEIVSTARSDISTARPKVSTAEPKTPPTTTTLFDDKDVTITDTLVKMKSQKAKEKGVAFKYVDDFARPIRSITTLQPLPTIDPKDKGKGILQEPEPMKKTKKRDLDQIERDAEVSLKVGSEEDEKRVRSIKKRAAGSSSKHKSPKKQKVNDQESINSDKELKKCLKVVPDNDKAINYETLDVKSLIFDCESQKLGKIKEGDVHVYKLTRLDESYRYFSTFSRMLEFLDRQDVLDLHKIVMERFPANDLEGYDLIL</sequence>
<feature type="compositionally biased region" description="Low complexity" evidence="1">
    <location>
        <begin position="291"/>
        <end position="300"/>
    </location>
</feature>
<evidence type="ECO:0000256" key="1">
    <source>
        <dbReference type="SAM" id="MobiDB-lite"/>
    </source>
</evidence>
<dbReference type="Pfam" id="PF07727">
    <property type="entry name" value="RVT_2"/>
    <property type="match status" value="1"/>
</dbReference>
<evidence type="ECO:0000259" key="3">
    <source>
        <dbReference type="Pfam" id="PF07727"/>
    </source>
</evidence>
<dbReference type="PANTHER" id="PTHR11439:SF495">
    <property type="entry name" value="REVERSE TRANSCRIPTASE, RNA-DEPENDENT DNA POLYMERASE-RELATED"/>
    <property type="match status" value="1"/>
</dbReference>
<feature type="signal peptide" evidence="2">
    <location>
        <begin position="1"/>
        <end position="22"/>
    </location>
</feature>
<protein>
    <submittedName>
        <fullName evidence="5">Uncharacterized protein</fullName>
    </submittedName>
</protein>
<gene>
    <name evidence="5" type="ORF">Tci_005600</name>
</gene>
<dbReference type="PANTHER" id="PTHR11439">
    <property type="entry name" value="GAG-POL-RELATED RETROTRANSPOSON"/>
    <property type="match status" value="1"/>
</dbReference>
<evidence type="ECO:0000256" key="2">
    <source>
        <dbReference type="SAM" id="SignalP"/>
    </source>
</evidence>
<evidence type="ECO:0000313" key="5">
    <source>
        <dbReference type="EMBL" id="GEU33622.1"/>
    </source>
</evidence>
<dbReference type="InterPro" id="IPR013103">
    <property type="entry name" value="RVT_2"/>
</dbReference>
<feature type="compositionally biased region" description="Basic residues" evidence="1">
    <location>
        <begin position="1213"/>
        <end position="1232"/>
    </location>
</feature>
<dbReference type="InterPro" id="IPR057670">
    <property type="entry name" value="SH3_retrovirus"/>
</dbReference>
<name>A0A6L2JA79_TANCI</name>
<accession>A0A6L2JA79</accession>
<feature type="domain" description="Retroviral polymerase SH3-like" evidence="4">
    <location>
        <begin position="434"/>
        <end position="488"/>
    </location>
</feature>
<evidence type="ECO:0000259" key="4">
    <source>
        <dbReference type="Pfam" id="PF25597"/>
    </source>
</evidence>
<feature type="region of interest" description="Disordered" evidence="1">
    <location>
        <begin position="519"/>
        <end position="540"/>
    </location>
</feature>
<feature type="chain" id="PRO_5026696074" evidence="2">
    <location>
        <begin position="23"/>
        <end position="1340"/>
    </location>
</feature>
<keyword evidence="2" id="KW-0732">Signal</keyword>
<feature type="compositionally biased region" description="Basic and acidic residues" evidence="1">
    <location>
        <begin position="1180"/>
        <end position="1212"/>
    </location>
</feature>
<feature type="compositionally biased region" description="Basic and acidic residues" evidence="1">
    <location>
        <begin position="301"/>
        <end position="326"/>
    </location>
</feature>
<feature type="region of interest" description="Disordered" evidence="1">
    <location>
        <begin position="1161"/>
        <end position="1240"/>
    </location>
</feature>
<feature type="domain" description="Reverse transcriptase Ty1/copia-type" evidence="3">
    <location>
        <begin position="686"/>
        <end position="739"/>
    </location>
</feature>
<dbReference type="EMBL" id="BKCJ010000484">
    <property type="protein sequence ID" value="GEU33622.1"/>
    <property type="molecule type" value="Genomic_DNA"/>
</dbReference>